<evidence type="ECO:0008006" key="4">
    <source>
        <dbReference type="Google" id="ProtNLM"/>
    </source>
</evidence>
<dbReference type="Gene3D" id="2.60.120.590">
    <property type="entry name" value="Alpha-ketoglutarate-dependent dioxygenase AlkB-like"/>
    <property type="match status" value="1"/>
</dbReference>
<dbReference type="GO" id="GO:0006631">
    <property type="term" value="P:fatty acid metabolic process"/>
    <property type="evidence" value="ECO:0007669"/>
    <property type="project" value="TreeGrafter"/>
</dbReference>
<comment type="caution">
    <text evidence="2">The sequence shown here is derived from an EMBL/GenBank/DDBJ whole genome shotgun (WGS) entry which is preliminary data.</text>
</comment>
<gene>
    <name evidence="2" type="ORF">EHS25_008202</name>
</gene>
<dbReference type="EMBL" id="RSCD01000005">
    <property type="protein sequence ID" value="RSH92756.1"/>
    <property type="molecule type" value="Genomic_DNA"/>
</dbReference>
<feature type="compositionally biased region" description="Pro residues" evidence="1">
    <location>
        <begin position="164"/>
        <end position="180"/>
    </location>
</feature>
<name>A0A427YNW1_9TREE</name>
<dbReference type="Proteomes" id="UP000279259">
    <property type="component" value="Unassembled WGS sequence"/>
</dbReference>
<proteinExistence type="predicted"/>
<feature type="region of interest" description="Disordered" evidence="1">
    <location>
        <begin position="163"/>
        <end position="207"/>
    </location>
</feature>
<dbReference type="InterPro" id="IPR037151">
    <property type="entry name" value="AlkB-like_sf"/>
</dbReference>
<dbReference type="SUPFAM" id="SSF51197">
    <property type="entry name" value="Clavaminate synthase-like"/>
    <property type="match status" value="1"/>
</dbReference>
<dbReference type="PANTHER" id="PTHR21052:SF0">
    <property type="entry name" value="ALPHA-KETOGLUTARATE-DEPENDENT DIOXYGENASE ALKB HOMOLOG 7, MITOCHONDRIAL"/>
    <property type="match status" value="1"/>
</dbReference>
<dbReference type="STRING" id="1890683.A0A427YNW1"/>
<reference evidence="2 3" key="1">
    <citation type="submission" date="2018-11" db="EMBL/GenBank/DDBJ databases">
        <title>Genome sequence of Saitozyma podzolica DSM 27192.</title>
        <authorList>
            <person name="Aliyu H."/>
            <person name="Gorte O."/>
            <person name="Ochsenreither K."/>
        </authorList>
    </citation>
    <scope>NUCLEOTIDE SEQUENCE [LARGE SCALE GENOMIC DNA]</scope>
    <source>
        <strain evidence="2 3">DSM 27192</strain>
    </source>
</reference>
<feature type="compositionally biased region" description="Low complexity" evidence="1">
    <location>
        <begin position="181"/>
        <end position="190"/>
    </location>
</feature>
<evidence type="ECO:0000313" key="2">
    <source>
        <dbReference type="EMBL" id="RSH92756.1"/>
    </source>
</evidence>
<organism evidence="2 3">
    <name type="scientific">Saitozyma podzolica</name>
    <dbReference type="NCBI Taxonomy" id="1890683"/>
    <lineage>
        <taxon>Eukaryota</taxon>
        <taxon>Fungi</taxon>
        <taxon>Dikarya</taxon>
        <taxon>Basidiomycota</taxon>
        <taxon>Agaricomycotina</taxon>
        <taxon>Tremellomycetes</taxon>
        <taxon>Tremellales</taxon>
        <taxon>Trimorphomycetaceae</taxon>
        <taxon>Saitozyma</taxon>
    </lineage>
</organism>
<dbReference type="GO" id="GO:0006974">
    <property type="term" value="P:DNA damage response"/>
    <property type="evidence" value="ECO:0007669"/>
    <property type="project" value="InterPro"/>
</dbReference>
<dbReference type="GO" id="GO:0005759">
    <property type="term" value="C:mitochondrial matrix"/>
    <property type="evidence" value="ECO:0007669"/>
    <property type="project" value="TreeGrafter"/>
</dbReference>
<accession>A0A427YNW1</accession>
<dbReference type="OrthoDB" id="28127at2759"/>
<dbReference type="PANTHER" id="PTHR21052">
    <property type="entry name" value="SPERMATOGENESIS ASSOCIATED 11-RELATED"/>
    <property type="match status" value="1"/>
</dbReference>
<feature type="compositionally biased region" description="Gly residues" evidence="1">
    <location>
        <begin position="100"/>
        <end position="109"/>
    </location>
</feature>
<evidence type="ECO:0000256" key="1">
    <source>
        <dbReference type="SAM" id="MobiDB-lite"/>
    </source>
</evidence>
<dbReference type="InterPro" id="IPR032870">
    <property type="entry name" value="ALKBH7-like"/>
</dbReference>
<sequence>MRVLRPFLRSPRRIHTTSGLDTVHRLTEPSSWIRPIPAGSLDGTATQDNTLRDDFLLWPGFFSLEESRQLLAMALWKLDRADSTRRRRRKGGTGTTALGQGDGDGGEGGLQDLFHGEYGFEEGHYDSVIHHYRETLLSSLPPPSSAFPDLPSLMQRIYSILPAIPSPTSPSPTSPSPPSHPRTSPSAAPSGPSDLPAGLPPRNTSTHLLHLAPHGEILPHVDNLDASGSVIVGVSLGSERVLRLRAKGSGKGDAPGGAAAAATSAAGGAGVAAEGAKGWDIRLPSGSVYLQRDTIRYGFEHSILGYEAPESVWDGQRLLAGHRVSIMVRL</sequence>
<evidence type="ECO:0000313" key="3">
    <source>
        <dbReference type="Proteomes" id="UP000279259"/>
    </source>
</evidence>
<dbReference type="GO" id="GO:0016706">
    <property type="term" value="F:2-oxoglutarate-dependent dioxygenase activity"/>
    <property type="evidence" value="ECO:0007669"/>
    <property type="project" value="TreeGrafter"/>
</dbReference>
<dbReference type="AlphaFoldDB" id="A0A427YNW1"/>
<protein>
    <recommendedName>
        <fullName evidence="4">Alpha-ketoglutarate-dependent dioxygenase AlkB-like domain-containing protein</fullName>
    </recommendedName>
</protein>
<feature type="region of interest" description="Disordered" evidence="1">
    <location>
        <begin position="82"/>
        <end position="114"/>
    </location>
</feature>
<keyword evidence="3" id="KW-1185">Reference proteome</keyword>